<dbReference type="GO" id="GO:0000785">
    <property type="term" value="C:chromatin"/>
    <property type="evidence" value="ECO:0007669"/>
    <property type="project" value="TreeGrafter"/>
</dbReference>
<sequence length="503" mass="55089">MAAAEDEPMKLYEVFQNCFNKIANKQNGSDKIISQQGQLSNVYSGTVYGESPGSSFQSDSPYYPFGSVRPPLSPNSEKKKKEIDDNDPIDMLGQSQWQYGVNPDPQRFASPKGGNGAYYNTQYFLPDSVLNSADPWSTNPATMPLYGAPFEIPSGSSHFPQSFGQPATNLNPTLDTMSYAIPGVSVDPDTLSGLPPLSSFVPLPNQSMHQPVNSSSVNAVYSDSLVSQSVEYSKAPLYSPDPSVPFPNASVSSPTPGMQQWSGPNGQFVPGHIEERLDDAIHVMRNHAEIEAQNGLIGMGYGTSLDPSADQLKLDQSPLQPVVSSSKPRKRKDPDLIEQKGAMSPGLAPTPTPSSSSRASKRSRRYEDDLLEGDPEVKVVKEKERRQANNARERIRVRDINEAFKELGRMCMMHLKTDKAQTKLCVLQQAVDVIAQLEQRVRERNLNPKAACLKRREEDKGDDGLPKSLVLSSGTSVVQAPQLMNMQYTAMPSDGTHSLGQQH</sequence>
<organism evidence="8 9">
    <name type="scientific">Artemia franciscana</name>
    <name type="common">Brine shrimp</name>
    <name type="synonym">Artemia sanfranciscana</name>
    <dbReference type="NCBI Taxonomy" id="6661"/>
    <lineage>
        <taxon>Eukaryota</taxon>
        <taxon>Metazoa</taxon>
        <taxon>Ecdysozoa</taxon>
        <taxon>Arthropoda</taxon>
        <taxon>Crustacea</taxon>
        <taxon>Branchiopoda</taxon>
        <taxon>Anostraca</taxon>
        <taxon>Artemiidae</taxon>
        <taxon>Artemia</taxon>
    </lineage>
</organism>
<name>A0AA88L6P3_ARTSF</name>
<dbReference type="PANTHER" id="PTHR11793">
    <property type="entry name" value="BASIC HELIX-LOOP-HELIX TRANSCRIPTION FACTOR"/>
    <property type="match status" value="1"/>
</dbReference>
<evidence type="ECO:0000259" key="7">
    <source>
        <dbReference type="PROSITE" id="PS50888"/>
    </source>
</evidence>
<dbReference type="EMBL" id="JAVRJZ010000012">
    <property type="protein sequence ID" value="KAK2714914.1"/>
    <property type="molecule type" value="Genomic_DNA"/>
</dbReference>
<keyword evidence="3" id="KW-0238">DNA-binding</keyword>
<evidence type="ECO:0000256" key="5">
    <source>
        <dbReference type="ARBA" id="ARBA00023242"/>
    </source>
</evidence>
<dbReference type="InterPro" id="IPR036638">
    <property type="entry name" value="HLH_DNA-bd_sf"/>
</dbReference>
<feature type="region of interest" description="Disordered" evidence="6">
    <location>
        <begin position="50"/>
        <end position="88"/>
    </location>
</feature>
<gene>
    <name evidence="8" type="ORF">QYM36_009798</name>
</gene>
<dbReference type="FunFam" id="4.10.280.10:FF:000001">
    <property type="entry name" value="Putative transcription factor 12"/>
    <property type="match status" value="1"/>
</dbReference>
<dbReference type="PANTHER" id="PTHR11793:SF13">
    <property type="entry name" value="PROTEIN DAUGHTERLESS"/>
    <property type="match status" value="1"/>
</dbReference>
<proteinExistence type="predicted"/>
<dbReference type="SUPFAM" id="SSF47459">
    <property type="entry name" value="HLH, helix-loop-helix DNA-binding domain"/>
    <property type="match status" value="1"/>
</dbReference>
<dbReference type="Gene3D" id="4.10.280.10">
    <property type="entry name" value="Helix-loop-helix DNA-binding domain"/>
    <property type="match status" value="1"/>
</dbReference>
<accession>A0AA88L6P3</accession>
<evidence type="ECO:0000256" key="6">
    <source>
        <dbReference type="SAM" id="MobiDB-lite"/>
    </source>
</evidence>
<comment type="caution">
    <text evidence="8">The sequence shown here is derived from an EMBL/GenBank/DDBJ whole genome shotgun (WGS) entry which is preliminary data.</text>
</comment>
<dbReference type="CDD" id="cd18945">
    <property type="entry name" value="bHLH_E-protein_TCF4_E2-2"/>
    <property type="match status" value="1"/>
</dbReference>
<evidence type="ECO:0000313" key="9">
    <source>
        <dbReference type="Proteomes" id="UP001187531"/>
    </source>
</evidence>
<evidence type="ECO:0000256" key="1">
    <source>
        <dbReference type="ARBA" id="ARBA00004123"/>
    </source>
</evidence>
<evidence type="ECO:0000256" key="2">
    <source>
        <dbReference type="ARBA" id="ARBA00023015"/>
    </source>
</evidence>
<keyword evidence="2" id="KW-0805">Transcription regulation</keyword>
<keyword evidence="9" id="KW-1185">Reference proteome</keyword>
<evidence type="ECO:0000256" key="3">
    <source>
        <dbReference type="ARBA" id="ARBA00023125"/>
    </source>
</evidence>
<dbReference type="InterPro" id="IPR011598">
    <property type="entry name" value="bHLH_dom"/>
</dbReference>
<dbReference type="GO" id="GO:0000978">
    <property type="term" value="F:RNA polymerase II cis-regulatory region sequence-specific DNA binding"/>
    <property type="evidence" value="ECO:0007669"/>
    <property type="project" value="TreeGrafter"/>
</dbReference>
<keyword evidence="4" id="KW-0804">Transcription</keyword>
<dbReference type="GO" id="GO:0046983">
    <property type="term" value="F:protein dimerization activity"/>
    <property type="evidence" value="ECO:0007669"/>
    <property type="project" value="InterPro"/>
</dbReference>
<dbReference type="GO" id="GO:0005667">
    <property type="term" value="C:transcription regulator complex"/>
    <property type="evidence" value="ECO:0007669"/>
    <property type="project" value="TreeGrafter"/>
</dbReference>
<keyword evidence="5" id="KW-0539">Nucleus</keyword>
<dbReference type="Proteomes" id="UP001187531">
    <property type="component" value="Unassembled WGS sequence"/>
</dbReference>
<feature type="compositionally biased region" description="Polar residues" evidence="6">
    <location>
        <begin position="317"/>
        <end position="326"/>
    </location>
</feature>
<dbReference type="SMART" id="SM00353">
    <property type="entry name" value="HLH"/>
    <property type="match status" value="1"/>
</dbReference>
<evidence type="ECO:0000256" key="4">
    <source>
        <dbReference type="ARBA" id="ARBA00023163"/>
    </source>
</evidence>
<dbReference type="InterPro" id="IPR051098">
    <property type="entry name" value="NeuroDiff_E-box_TFs"/>
</dbReference>
<dbReference type="PROSITE" id="PS50888">
    <property type="entry name" value="BHLH"/>
    <property type="match status" value="1"/>
</dbReference>
<evidence type="ECO:0000313" key="8">
    <source>
        <dbReference type="EMBL" id="KAK2714914.1"/>
    </source>
</evidence>
<comment type="subcellular location">
    <subcellularLocation>
        <location evidence="1">Nucleus</location>
    </subcellularLocation>
</comment>
<dbReference type="Pfam" id="PF00010">
    <property type="entry name" value="HLH"/>
    <property type="match status" value="1"/>
</dbReference>
<feature type="region of interest" description="Disordered" evidence="6">
    <location>
        <begin position="317"/>
        <end position="375"/>
    </location>
</feature>
<reference evidence="8" key="1">
    <citation type="submission" date="2023-07" db="EMBL/GenBank/DDBJ databases">
        <title>Chromosome-level genome assembly of Artemia franciscana.</title>
        <authorList>
            <person name="Jo E."/>
        </authorList>
    </citation>
    <scope>NUCLEOTIDE SEQUENCE</scope>
    <source>
        <tissue evidence="8">Whole body</tissue>
    </source>
</reference>
<dbReference type="GO" id="GO:0005634">
    <property type="term" value="C:nucleus"/>
    <property type="evidence" value="ECO:0007669"/>
    <property type="project" value="UniProtKB-SubCell"/>
</dbReference>
<protein>
    <recommendedName>
        <fullName evidence="7">BHLH domain-containing protein</fullName>
    </recommendedName>
</protein>
<dbReference type="AlphaFoldDB" id="A0AA88L6P3"/>
<feature type="domain" description="BHLH" evidence="7">
    <location>
        <begin position="384"/>
        <end position="437"/>
    </location>
</feature>
<dbReference type="GO" id="GO:0000981">
    <property type="term" value="F:DNA-binding transcription factor activity, RNA polymerase II-specific"/>
    <property type="evidence" value="ECO:0007669"/>
    <property type="project" value="TreeGrafter"/>
</dbReference>